<accession>A0A3D9KY97</accession>
<proteinExistence type="predicted"/>
<sequence length="134" mass="15586">MSTITISAKSIDDLNFVYKRLKKDFKAEGSIKLNQQSMDYELVLFRSELDGSLKALCEKVIETADLMEDEESFENLTREKLLEFMQADRPPISLKPLHGAWKELTPEKREACYNYLCEEMELEVPENQSKEITL</sequence>
<dbReference type="EMBL" id="QREG01000021">
    <property type="protein sequence ID" value="RED94379.1"/>
    <property type="molecule type" value="Genomic_DNA"/>
</dbReference>
<gene>
    <name evidence="1" type="ORF">C7460_12166</name>
</gene>
<reference evidence="1 2" key="1">
    <citation type="submission" date="2018-07" db="EMBL/GenBank/DDBJ databases">
        <title>Genomic Encyclopedia of Type Strains, Phase IV (KMG-IV): sequencing the most valuable type-strain genomes for metagenomic binning, comparative biology and taxonomic classification.</title>
        <authorList>
            <person name="Goeker M."/>
        </authorList>
    </citation>
    <scope>NUCLEOTIDE SEQUENCE [LARGE SCALE GENOMIC DNA]</scope>
    <source>
        <strain evidence="1 2">DSM 4134</strain>
    </source>
</reference>
<evidence type="ECO:0000313" key="1">
    <source>
        <dbReference type="EMBL" id="RED94379.1"/>
    </source>
</evidence>
<organism evidence="1 2">
    <name type="scientific">Marinoscillum furvescens DSM 4134</name>
    <dbReference type="NCBI Taxonomy" id="1122208"/>
    <lineage>
        <taxon>Bacteria</taxon>
        <taxon>Pseudomonadati</taxon>
        <taxon>Bacteroidota</taxon>
        <taxon>Cytophagia</taxon>
        <taxon>Cytophagales</taxon>
        <taxon>Reichenbachiellaceae</taxon>
        <taxon>Marinoscillum</taxon>
    </lineage>
</organism>
<keyword evidence="2" id="KW-1185">Reference proteome</keyword>
<dbReference type="Proteomes" id="UP000256779">
    <property type="component" value="Unassembled WGS sequence"/>
</dbReference>
<dbReference type="RefSeq" id="WP_115869613.1">
    <property type="nucleotide sequence ID" value="NZ_QREG01000021.1"/>
</dbReference>
<dbReference type="AlphaFoldDB" id="A0A3D9KY97"/>
<evidence type="ECO:0000313" key="2">
    <source>
        <dbReference type="Proteomes" id="UP000256779"/>
    </source>
</evidence>
<protein>
    <submittedName>
        <fullName evidence="1">Uncharacterized protein</fullName>
    </submittedName>
</protein>
<comment type="caution">
    <text evidence="1">The sequence shown here is derived from an EMBL/GenBank/DDBJ whole genome shotgun (WGS) entry which is preliminary data.</text>
</comment>
<name>A0A3D9KY97_MARFU</name>